<dbReference type="Proteomes" id="UP001085076">
    <property type="component" value="Miscellaneous, Linkage group lg03"/>
</dbReference>
<keyword evidence="3" id="KW-1185">Reference proteome</keyword>
<protein>
    <recommendedName>
        <fullName evidence="4">Secreted protein</fullName>
    </recommendedName>
</protein>
<dbReference type="AlphaFoldDB" id="A0A9D5HJ14"/>
<gene>
    <name evidence="2" type="ORF">J5N97_013864</name>
</gene>
<comment type="caution">
    <text evidence="2">The sequence shown here is derived from an EMBL/GenBank/DDBJ whole genome shotgun (WGS) entry which is preliminary data.</text>
</comment>
<name>A0A9D5HJ14_9LILI</name>
<dbReference type="EMBL" id="JAGGNH010000003">
    <property type="protein sequence ID" value="KAJ0978390.1"/>
    <property type="molecule type" value="Genomic_DNA"/>
</dbReference>
<feature type="chain" id="PRO_5038649264" description="Secreted protein" evidence="1">
    <location>
        <begin position="29"/>
        <end position="84"/>
    </location>
</feature>
<keyword evidence="1" id="KW-0732">Signal</keyword>
<evidence type="ECO:0000256" key="1">
    <source>
        <dbReference type="SAM" id="SignalP"/>
    </source>
</evidence>
<accession>A0A9D5HJ14</accession>
<feature type="signal peptide" evidence="1">
    <location>
        <begin position="1"/>
        <end position="28"/>
    </location>
</feature>
<reference evidence="2" key="1">
    <citation type="submission" date="2021-03" db="EMBL/GenBank/DDBJ databases">
        <authorList>
            <person name="Li Z."/>
            <person name="Yang C."/>
        </authorList>
    </citation>
    <scope>NUCLEOTIDE SEQUENCE</scope>
    <source>
        <strain evidence="2">Dzin_1.0</strain>
        <tissue evidence="2">Leaf</tissue>
    </source>
</reference>
<evidence type="ECO:0000313" key="2">
    <source>
        <dbReference type="EMBL" id="KAJ0978390.1"/>
    </source>
</evidence>
<reference evidence="2" key="2">
    <citation type="journal article" date="2022" name="Hortic Res">
        <title>The genome of Dioscorea zingiberensis sheds light on the biosynthesis, origin and evolution of the medicinally important diosgenin saponins.</title>
        <authorList>
            <person name="Li Y."/>
            <person name="Tan C."/>
            <person name="Li Z."/>
            <person name="Guo J."/>
            <person name="Li S."/>
            <person name="Chen X."/>
            <person name="Wang C."/>
            <person name="Dai X."/>
            <person name="Yang H."/>
            <person name="Song W."/>
            <person name="Hou L."/>
            <person name="Xu J."/>
            <person name="Tong Z."/>
            <person name="Xu A."/>
            <person name="Yuan X."/>
            <person name="Wang W."/>
            <person name="Yang Q."/>
            <person name="Chen L."/>
            <person name="Sun Z."/>
            <person name="Wang K."/>
            <person name="Pan B."/>
            <person name="Chen J."/>
            <person name="Bao Y."/>
            <person name="Liu F."/>
            <person name="Qi X."/>
            <person name="Gang D.R."/>
            <person name="Wen J."/>
            <person name="Li J."/>
        </authorList>
    </citation>
    <scope>NUCLEOTIDE SEQUENCE</scope>
    <source>
        <strain evidence="2">Dzin_1.0</strain>
    </source>
</reference>
<proteinExistence type="predicted"/>
<sequence>MKGFLVYQATCNDILWFLLHVILELCLCVQPKSYMGHHHHGGHNSHDDPILACCCCPCCLVGSMFRMLGREWTFMGYGFRICST</sequence>
<evidence type="ECO:0008006" key="4">
    <source>
        <dbReference type="Google" id="ProtNLM"/>
    </source>
</evidence>
<organism evidence="2 3">
    <name type="scientific">Dioscorea zingiberensis</name>
    <dbReference type="NCBI Taxonomy" id="325984"/>
    <lineage>
        <taxon>Eukaryota</taxon>
        <taxon>Viridiplantae</taxon>
        <taxon>Streptophyta</taxon>
        <taxon>Embryophyta</taxon>
        <taxon>Tracheophyta</taxon>
        <taxon>Spermatophyta</taxon>
        <taxon>Magnoliopsida</taxon>
        <taxon>Liliopsida</taxon>
        <taxon>Dioscoreales</taxon>
        <taxon>Dioscoreaceae</taxon>
        <taxon>Dioscorea</taxon>
    </lineage>
</organism>
<evidence type="ECO:0000313" key="3">
    <source>
        <dbReference type="Proteomes" id="UP001085076"/>
    </source>
</evidence>